<dbReference type="EMBL" id="MN079410">
    <property type="protein sequence ID" value="QEA07843.1"/>
    <property type="molecule type" value="Genomic_DNA"/>
</dbReference>
<sequence length="218" mass="22005">MDPRHGAGGPSVHPDRFPARGWRVGDGGDQRTRPVDVDAEHGLPGELRRNVPPGWGVADPAPFPRFGERDLGGRFEPGRVEREGAVGQAAAAGAVMDAAVRGAAVGVIDAPAGRGGGNQLHSRRGRTPTQHRPGLADAGAAAGGLLAVDGGEGRGRELDGVRSDGELLGDKQGQRRGHALAHLGLGEAQHDAAVGADFHPGVGVAGVAHGAVSRGGIP</sequence>
<evidence type="ECO:0000256" key="1">
    <source>
        <dbReference type="SAM" id="MobiDB-lite"/>
    </source>
</evidence>
<gene>
    <name evidence="2" type="ORF">KBTEX_04208</name>
</gene>
<dbReference type="AlphaFoldDB" id="A0A5B8RIH1"/>
<organism evidence="2">
    <name type="scientific">uncultured organism</name>
    <dbReference type="NCBI Taxonomy" id="155900"/>
    <lineage>
        <taxon>unclassified sequences</taxon>
        <taxon>environmental samples</taxon>
    </lineage>
</organism>
<evidence type="ECO:0000313" key="2">
    <source>
        <dbReference type="EMBL" id="QEA07843.1"/>
    </source>
</evidence>
<reference evidence="2" key="1">
    <citation type="submission" date="2019-06" db="EMBL/GenBank/DDBJ databases">
        <authorList>
            <person name="Murdoch R.W."/>
            <person name="Fathepure B."/>
        </authorList>
    </citation>
    <scope>NUCLEOTIDE SEQUENCE</scope>
</reference>
<proteinExistence type="predicted"/>
<feature type="region of interest" description="Disordered" evidence="1">
    <location>
        <begin position="1"/>
        <end position="67"/>
    </location>
</feature>
<accession>A0A5B8RIH1</accession>
<name>A0A5B8RIH1_9ZZZZ</name>
<protein>
    <submittedName>
        <fullName evidence="2">Uncharacterized protein</fullName>
    </submittedName>
</protein>
<feature type="compositionally biased region" description="Basic and acidic residues" evidence="1">
    <location>
        <begin position="26"/>
        <end position="49"/>
    </location>
</feature>